<keyword evidence="3" id="KW-1185">Reference proteome</keyword>
<evidence type="ECO:0000313" key="3">
    <source>
        <dbReference type="Proteomes" id="UP001589755"/>
    </source>
</evidence>
<gene>
    <name evidence="2" type="ORF">ACFFJ2_08495</name>
</gene>
<proteinExistence type="predicted"/>
<dbReference type="InterPro" id="IPR011250">
    <property type="entry name" value="OMP/PagP_B-barrel"/>
</dbReference>
<dbReference type="Proteomes" id="UP001589755">
    <property type="component" value="Unassembled WGS sequence"/>
</dbReference>
<dbReference type="SUPFAM" id="SSF56925">
    <property type="entry name" value="OMPA-like"/>
    <property type="match status" value="1"/>
</dbReference>
<feature type="chain" id="PRO_5046869906" evidence="1">
    <location>
        <begin position="25"/>
        <end position="271"/>
    </location>
</feature>
<accession>A0ABV6D708</accession>
<keyword evidence="1" id="KW-0732">Signal</keyword>
<dbReference type="RefSeq" id="WP_261521576.1">
    <property type="nucleotide sequence ID" value="NZ_JAODNW010000019.1"/>
</dbReference>
<protein>
    <submittedName>
        <fullName evidence="2">Porin</fullName>
    </submittedName>
</protein>
<reference evidence="2 3" key="1">
    <citation type="submission" date="2024-09" db="EMBL/GenBank/DDBJ databases">
        <authorList>
            <person name="Sun Q."/>
            <person name="Mori K."/>
        </authorList>
    </citation>
    <scope>NUCLEOTIDE SEQUENCE [LARGE SCALE GENOMIC DNA]</scope>
    <source>
        <strain evidence="2 3">CCM 8543</strain>
    </source>
</reference>
<dbReference type="EMBL" id="JBHLXD010000011">
    <property type="protein sequence ID" value="MFC0208435.1"/>
    <property type="molecule type" value="Genomic_DNA"/>
</dbReference>
<evidence type="ECO:0000313" key="2">
    <source>
        <dbReference type="EMBL" id="MFC0208435.1"/>
    </source>
</evidence>
<organism evidence="2 3">
    <name type="scientific">Chelativorans intermedius</name>
    <dbReference type="NCBI Taxonomy" id="515947"/>
    <lineage>
        <taxon>Bacteria</taxon>
        <taxon>Pseudomonadati</taxon>
        <taxon>Pseudomonadota</taxon>
        <taxon>Alphaproteobacteria</taxon>
        <taxon>Hyphomicrobiales</taxon>
        <taxon>Phyllobacteriaceae</taxon>
        <taxon>Chelativorans</taxon>
    </lineage>
</organism>
<comment type="caution">
    <text evidence="2">The sequence shown here is derived from an EMBL/GenBank/DDBJ whole genome shotgun (WGS) entry which is preliminary data.</text>
</comment>
<evidence type="ECO:0000256" key="1">
    <source>
        <dbReference type="SAM" id="SignalP"/>
    </source>
</evidence>
<sequence length="271" mass="29832">MIKAAISPVLAAVVVLLSASLAQGADMAPLEEAPRRPAAPGTAPFGWVFQVTPYVWAAGMEGDVSPFRRAPTVHVEKSFSDILDDLNFASFVNFWARNDRFVVSGDVIYVNITESATTGPLPIIGAVRADYDTTQFAATLQAGYRVYDTPQFTFDLMGGARYWRIWNDLNVHVTGRTFKLESEFDWLDPVIGARAHFHLTDRFSILVQGDVGGFGVGSDFTWQMLTTANYSFNDKLALSAGYKVLSVDYEDDGHVFDTTLSGPVLGMTFRF</sequence>
<feature type="signal peptide" evidence="1">
    <location>
        <begin position="1"/>
        <end position="24"/>
    </location>
</feature>
<name>A0ABV6D708_9HYPH</name>